<dbReference type="SUPFAM" id="SSF140453">
    <property type="entry name" value="EsxAB dimer-like"/>
    <property type="match status" value="1"/>
</dbReference>
<dbReference type="Pfam" id="PF25023">
    <property type="entry name" value="TEN_YD-shell"/>
    <property type="match status" value="2"/>
</dbReference>
<gene>
    <name evidence="6" type="ORF">HFV08_05290</name>
</gene>
<evidence type="ECO:0000313" key="7">
    <source>
        <dbReference type="Proteomes" id="UP000772196"/>
    </source>
</evidence>
<organism evidence="6 7">
    <name type="scientific">Streptomyces physcomitrii</name>
    <dbReference type="NCBI Taxonomy" id="2724184"/>
    <lineage>
        <taxon>Bacteria</taxon>
        <taxon>Bacillati</taxon>
        <taxon>Actinomycetota</taxon>
        <taxon>Actinomycetes</taxon>
        <taxon>Kitasatosporales</taxon>
        <taxon>Streptomycetaceae</taxon>
        <taxon>Streptomyces</taxon>
    </lineage>
</organism>
<evidence type="ECO:0000259" key="3">
    <source>
        <dbReference type="Pfam" id="PF20148"/>
    </source>
</evidence>
<evidence type="ECO:0000259" key="5">
    <source>
        <dbReference type="Pfam" id="PF25547"/>
    </source>
</evidence>
<dbReference type="RefSeq" id="WP_168536577.1">
    <property type="nucleotide sequence ID" value="NZ_JAAWWP010000002.1"/>
</dbReference>
<evidence type="ECO:0000313" key="6">
    <source>
        <dbReference type="EMBL" id="NKI40675.1"/>
    </source>
</evidence>
<dbReference type="InterPro" id="IPR057746">
    <property type="entry name" value="CpnT-like_N"/>
</dbReference>
<feature type="domain" description="Outer membrane channel protein CpnT-like N-terminal" evidence="5">
    <location>
        <begin position="18"/>
        <end position="134"/>
    </location>
</feature>
<dbReference type="InterPro" id="IPR045351">
    <property type="entry name" value="DUF6531"/>
</dbReference>
<dbReference type="Gene3D" id="1.10.287.1060">
    <property type="entry name" value="ESAT-6-like"/>
    <property type="match status" value="1"/>
</dbReference>
<proteinExistence type="predicted"/>
<sequence>MAGDNLASMMQFLGISDPAVDPDGVRDIAKKWRALADAVDDAAKDAEKALADVVWEGKTAREFFKRAQKTRAQASKMADGLRDGADGLDKFANEAEHLLSELGVIVVEIIEVEMAGLALGVLTGGASTVVSTLAAGARFAKVMAIIARIEKAGTALGRTIRLVMETIRALTRALKALKSIKSVARMGKLAGEGAKFAALDALLKDPSTFKDPEKLAETLAMGAALGIGGGALGKLLGKGLGKLKPKHLSKLRSALKLNCSTLNRLKARPGWDKLPASVQNALKKFVRDPIDVATGDMALTQRDAELPGVLPLLLERTHLSSYRYGGWFGPSWASTIDQRLQIDEEGVVYLAADGSRLCFPLPDAETGEQVRPETPGSRLTLRFDPGYDGALHISDPETGLTYAFHSPVPVPGQTPDDEATALDIPLQYIRDRNGNRITLEYDNKLSDQPRTVAHSGGYRIALDHHESLDRIVRLRLLDPEDAKSPGTTLIAFEYDESGQLVGEINSSGLALRYTYDREGRITSWTDRNGTTYWYLYDACGRVIETGGTNDVLASTLTYDEMTLTTRVTDSLGHTRVYEHNEYCRLIRETDPLGNLTLREWDGNLQLIAVTDPLGHAMRYLYDDQGNVTRVVRPDGAEFVAEYNDLGLPTRMTNPDGTVSVREYSPEGNPLAVTDTSGHTTRFAFSEGGRLVSVINALGRTTSIRTDEAGLPIEVTDPHGSCTRWERDPFGRPVVITDGLGARTSLEWTVEGKPMLRAAADGSEESWLYDGEGNCIRHTDANGGVAQFEYAQFDTLSARTDPDGARYEFSYDSELRLREVQNPQGLSWGYLYDPAGRLIAETDFDERQLTYAYDDASRLTSRTNPIGQSISFERNAMGQVVRKAAVGQVTAYAYDTMGRMTQATGPGGATLALLRDSSGRLTSEMVDGREVTYFYDELGRPAGRRTPTGATTSWSYGPDGHQAQMVASGHTIDFTYDTSGREIARRIGETVALEQTFDVLGRLTTQSVTARDGRAIQSREYTYRADGNLIGLEDLLAGSRSFDLDPAGRVTAVHAANWTETYAYDAAGNQASASWPAALPGQEAIGERVYEGTRIRRAGNIRYEYDAAGRTILRQKARLSRKPDTWRYEWDAEDRLVQVTTPDGTCWRYTYDPLGRRTNKIRLSEDGETFAERVHFTWDGTTLCEQTTESVDQPDTVIVTWDYHGSRPLAQTERITAADAPQEVIDSRFYAIVTDLVGAPSELVDERGEIAWRARSTLWGATAWETESQAYTPLRFPGQYFDPETGLHYNYFRHYDPETARYTAIDPLGLAPGPNPAVYVRNPHTWTDPFGLSPCPEHLFRGTTRGFEGSPGVQRHGITPTSSDPGVATVFATQSERYGDAVVEIYPRRALDGVPVHEGYIAREAEWPVELSPAELSSRASAQIPSSTAREILSEMGISVPRRVDKGDIDPLLEYDVPKLSPQQVARFVEEAHKRA</sequence>
<feature type="domain" description="Teneurin-like YD-shell" evidence="4">
    <location>
        <begin position="828"/>
        <end position="956"/>
    </location>
</feature>
<dbReference type="Pfam" id="PF20148">
    <property type="entry name" value="DUF6531"/>
    <property type="match status" value="1"/>
</dbReference>
<evidence type="ECO:0000256" key="1">
    <source>
        <dbReference type="ARBA" id="ARBA00022737"/>
    </source>
</evidence>
<protein>
    <submittedName>
        <fullName evidence="6">RHS repeat protein</fullName>
    </submittedName>
</protein>
<name>A0ABX1H009_9ACTN</name>
<dbReference type="InterPro" id="IPR036689">
    <property type="entry name" value="ESAT-6-like_sf"/>
</dbReference>
<comment type="caution">
    <text evidence="6">The sequence shown here is derived from an EMBL/GenBank/DDBJ whole genome shotgun (WGS) entry which is preliminary data.</text>
</comment>
<reference evidence="6 7" key="1">
    <citation type="submission" date="2020-04" db="EMBL/GenBank/DDBJ databases">
        <title>Phylogenetic Diversity and Antibacterial Activity against Ralstonia solanacearum of Endophytic Actinomycete Isolated from Moss.</title>
        <authorList>
            <person name="Zhuang X."/>
        </authorList>
    </citation>
    <scope>NUCLEOTIDE SEQUENCE [LARGE SCALE GENOMIC DNA]</scope>
    <source>
        <strain evidence="6 7">LD120</strain>
    </source>
</reference>
<feature type="domain" description="DUF6531" evidence="3">
    <location>
        <begin position="288"/>
        <end position="359"/>
    </location>
</feature>
<dbReference type="PANTHER" id="PTHR32305">
    <property type="match status" value="1"/>
</dbReference>
<dbReference type="Pfam" id="PF25547">
    <property type="entry name" value="WXG100_2"/>
    <property type="match status" value="1"/>
</dbReference>
<dbReference type="InterPro" id="IPR031325">
    <property type="entry name" value="RHS_repeat"/>
</dbReference>
<evidence type="ECO:0000259" key="2">
    <source>
        <dbReference type="Pfam" id="PF03527"/>
    </source>
</evidence>
<dbReference type="EMBL" id="JAAWWP010000002">
    <property type="protein sequence ID" value="NKI40675.1"/>
    <property type="molecule type" value="Genomic_DNA"/>
</dbReference>
<dbReference type="NCBIfam" id="TIGR01643">
    <property type="entry name" value="YD_repeat_2x"/>
    <property type="match status" value="8"/>
</dbReference>
<dbReference type="InterPro" id="IPR006530">
    <property type="entry name" value="YD"/>
</dbReference>
<feature type="domain" description="Teneurin-like YD-shell" evidence="4">
    <location>
        <begin position="969"/>
        <end position="1116"/>
    </location>
</feature>
<dbReference type="NCBIfam" id="TIGR03696">
    <property type="entry name" value="Rhs_assc_core"/>
    <property type="match status" value="1"/>
</dbReference>
<dbReference type="Gene3D" id="2.180.10.10">
    <property type="entry name" value="RHS repeat-associated core"/>
    <property type="match status" value="2"/>
</dbReference>
<dbReference type="Pfam" id="PF05593">
    <property type="entry name" value="RHS_repeat"/>
    <property type="match status" value="6"/>
</dbReference>
<dbReference type="Pfam" id="PF03527">
    <property type="entry name" value="RHS"/>
    <property type="match status" value="1"/>
</dbReference>
<feature type="domain" description="RHS protein conserved region" evidence="2">
    <location>
        <begin position="1231"/>
        <end position="1262"/>
    </location>
</feature>
<keyword evidence="7" id="KW-1185">Reference proteome</keyword>
<dbReference type="InterPro" id="IPR056823">
    <property type="entry name" value="TEN-like_YD-shell"/>
</dbReference>
<dbReference type="PANTHER" id="PTHR32305:SF15">
    <property type="entry name" value="PROTEIN RHSA-RELATED"/>
    <property type="match status" value="1"/>
</dbReference>
<accession>A0ABX1H009</accession>
<dbReference type="InterPro" id="IPR050708">
    <property type="entry name" value="T6SS_VgrG/RHS"/>
</dbReference>
<dbReference type="InterPro" id="IPR022385">
    <property type="entry name" value="Rhs_assc_core"/>
</dbReference>
<evidence type="ECO:0000259" key="4">
    <source>
        <dbReference type="Pfam" id="PF25023"/>
    </source>
</evidence>
<dbReference type="Proteomes" id="UP000772196">
    <property type="component" value="Unassembled WGS sequence"/>
</dbReference>
<dbReference type="InterPro" id="IPR001826">
    <property type="entry name" value="RHS"/>
</dbReference>
<keyword evidence="1" id="KW-0677">Repeat</keyword>